<evidence type="ECO:0000313" key="3">
    <source>
        <dbReference type="Proteomes" id="UP000292402"/>
    </source>
</evidence>
<feature type="domain" description="Gfd2/YDR514C-like C-terminal" evidence="1">
    <location>
        <begin position="136"/>
        <end position="322"/>
    </location>
</feature>
<dbReference type="InterPro" id="IPR048519">
    <property type="entry name" value="Gfd2/YDR514C-like_C"/>
</dbReference>
<dbReference type="InterPro" id="IPR036397">
    <property type="entry name" value="RNaseH_sf"/>
</dbReference>
<evidence type="ECO:0000259" key="1">
    <source>
        <dbReference type="Pfam" id="PF21762"/>
    </source>
</evidence>
<dbReference type="Proteomes" id="UP000292402">
    <property type="component" value="Unassembled WGS sequence"/>
</dbReference>
<name>A0A4Q4MEI1_9PLEO</name>
<sequence length="472" mass="53092">MALTMIQQSSRFESNQHYNTINHSHYLCPPTMSASASFRDFPPLPSLCRIDSGASISTSIWPPKLHDIHQTSYLEGKNDVPSMSQQISPKRLESHIETQLYQGLTQSAILQHWMKRPGSEIPLGSAAAVAALQDAVIVSLDAEWYEHDDNFITELGASVLDPRFISQPISSSAWDILSSMENHHVRIKPHAHLINKDLCKGYPEAFQFGWTTFVHVDEARAMLHDIFTRRDEFGNLRPVIFVGHAIDNDYEIIKSRFGLDLQQLGTIVATIDTQVLAVEHGLIEPSRKMRLSNLLAKYNIEEPYLHNAGNDIVCTMIAAFLMVCSSPENKLLTNKLCYADLKTRLRAAGETAVYDRRCYGSTRFCEKCDSQHHTASFCGVRVFSCEHCMKDPLTKDAALTHRSDKCLRIVKEAALLRSQSSTGYRAGGSKRSSSLPSNWKPPCDHCIASTDPRRYNDKNAYSHSTGECFWLQ</sequence>
<dbReference type="GO" id="GO:0003676">
    <property type="term" value="F:nucleic acid binding"/>
    <property type="evidence" value="ECO:0007669"/>
    <property type="project" value="InterPro"/>
</dbReference>
<comment type="caution">
    <text evidence="2">The sequence shown here is derived from an EMBL/GenBank/DDBJ whole genome shotgun (WGS) entry which is preliminary data.</text>
</comment>
<dbReference type="PANTHER" id="PTHR28083:SF1">
    <property type="entry name" value="GOOD FOR FULL DBP5 ACTIVITY PROTEIN 2"/>
    <property type="match status" value="1"/>
</dbReference>
<protein>
    <recommendedName>
        <fullName evidence="1">Gfd2/YDR514C-like C-terminal domain-containing protein</fullName>
    </recommendedName>
</protein>
<dbReference type="SUPFAM" id="SSF53098">
    <property type="entry name" value="Ribonuclease H-like"/>
    <property type="match status" value="1"/>
</dbReference>
<reference evidence="3" key="1">
    <citation type="journal article" date="2019" name="bioRxiv">
        <title>Genomics, evolutionary history and diagnostics of the Alternaria alternata species group including apple and Asian pear pathotypes.</title>
        <authorList>
            <person name="Armitage A.D."/>
            <person name="Cockerton H.M."/>
            <person name="Sreenivasaprasad S."/>
            <person name="Woodhall J.W."/>
            <person name="Lane C.R."/>
            <person name="Harrison R.J."/>
            <person name="Clarkson J.P."/>
        </authorList>
    </citation>
    <scope>NUCLEOTIDE SEQUENCE [LARGE SCALE GENOMIC DNA]</scope>
    <source>
        <strain evidence="3">FERA 1082</strain>
    </source>
</reference>
<dbReference type="EMBL" id="PDXA01000021">
    <property type="protein sequence ID" value="RYN49176.1"/>
    <property type="molecule type" value="Genomic_DNA"/>
</dbReference>
<proteinExistence type="predicted"/>
<accession>A0A4Q4MEI1</accession>
<dbReference type="InterPro" id="IPR040151">
    <property type="entry name" value="Gfd2/YDR514C-like"/>
</dbReference>
<dbReference type="GO" id="GO:0005634">
    <property type="term" value="C:nucleus"/>
    <property type="evidence" value="ECO:0007669"/>
    <property type="project" value="TreeGrafter"/>
</dbReference>
<dbReference type="InterPro" id="IPR012337">
    <property type="entry name" value="RNaseH-like_sf"/>
</dbReference>
<dbReference type="PANTHER" id="PTHR28083">
    <property type="entry name" value="GOOD FOR FULL DBP5 ACTIVITY PROTEIN 2"/>
    <property type="match status" value="1"/>
</dbReference>
<gene>
    <name evidence="2" type="ORF">AA0114_g6764</name>
</gene>
<organism evidence="2 3">
    <name type="scientific">Alternaria tenuissima</name>
    <dbReference type="NCBI Taxonomy" id="119927"/>
    <lineage>
        <taxon>Eukaryota</taxon>
        <taxon>Fungi</taxon>
        <taxon>Dikarya</taxon>
        <taxon>Ascomycota</taxon>
        <taxon>Pezizomycotina</taxon>
        <taxon>Dothideomycetes</taxon>
        <taxon>Pleosporomycetidae</taxon>
        <taxon>Pleosporales</taxon>
        <taxon>Pleosporineae</taxon>
        <taxon>Pleosporaceae</taxon>
        <taxon>Alternaria</taxon>
        <taxon>Alternaria sect. Alternaria</taxon>
        <taxon>Alternaria alternata complex</taxon>
    </lineage>
</organism>
<dbReference type="Pfam" id="PF21762">
    <property type="entry name" value="DEDDh_C"/>
    <property type="match status" value="1"/>
</dbReference>
<dbReference type="AlphaFoldDB" id="A0A4Q4MEI1"/>
<dbReference type="Gene3D" id="3.30.420.10">
    <property type="entry name" value="Ribonuclease H-like superfamily/Ribonuclease H"/>
    <property type="match status" value="1"/>
</dbReference>
<evidence type="ECO:0000313" key="2">
    <source>
        <dbReference type="EMBL" id="RYN49176.1"/>
    </source>
</evidence>